<keyword evidence="2" id="KW-1185">Reference proteome</keyword>
<gene>
    <name evidence="1" type="ORF">M378DRAFT_56669</name>
</gene>
<dbReference type="Proteomes" id="UP000054549">
    <property type="component" value="Unassembled WGS sequence"/>
</dbReference>
<dbReference type="InParanoid" id="A0A0C2WIJ9"/>
<feature type="non-terminal residue" evidence="1">
    <location>
        <position position="140"/>
    </location>
</feature>
<dbReference type="HOGENOM" id="CLU_084958_1_0_1"/>
<dbReference type="AlphaFoldDB" id="A0A0C2WIJ9"/>
<name>A0A0C2WIJ9_AMAMK</name>
<evidence type="ECO:0000313" key="1">
    <source>
        <dbReference type="EMBL" id="KIL55963.1"/>
    </source>
</evidence>
<accession>A0A0C2WIJ9</accession>
<feature type="non-terminal residue" evidence="1">
    <location>
        <position position="1"/>
    </location>
</feature>
<protein>
    <submittedName>
        <fullName evidence="1">Uncharacterized protein</fullName>
    </submittedName>
</protein>
<reference evidence="1 2" key="1">
    <citation type="submission" date="2014-04" db="EMBL/GenBank/DDBJ databases">
        <title>Evolutionary Origins and Diversification of the Mycorrhizal Mutualists.</title>
        <authorList>
            <consortium name="DOE Joint Genome Institute"/>
            <consortium name="Mycorrhizal Genomics Consortium"/>
            <person name="Kohler A."/>
            <person name="Kuo A."/>
            <person name="Nagy L.G."/>
            <person name="Floudas D."/>
            <person name="Copeland A."/>
            <person name="Barry K.W."/>
            <person name="Cichocki N."/>
            <person name="Veneault-Fourrey C."/>
            <person name="LaButti K."/>
            <person name="Lindquist E.A."/>
            <person name="Lipzen A."/>
            <person name="Lundell T."/>
            <person name="Morin E."/>
            <person name="Murat C."/>
            <person name="Riley R."/>
            <person name="Ohm R."/>
            <person name="Sun H."/>
            <person name="Tunlid A."/>
            <person name="Henrissat B."/>
            <person name="Grigoriev I.V."/>
            <person name="Hibbett D.S."/>
            <person name="Martin F."/>
        </authorList>
    </citation>
    <scope>NUCLEOTIDE SEQUENCE [LARGE SCALE GENOMIC DNA]</scope>
    <source>
        <strain evidence="1 2">Koide BX008</strain>
    </source>
</reference>
<dbReference type="EMBL" id="KN818458">
    <property type="protein sequence ID" value="KIL55963.1"/>
    <property type="molecule type" value="Genomic_DNA"/>
</dbReference>
<evidence type="ECO:0000313" key="2">
    <source>
        <dbReference type="Proteomes" id="UP000054549"/>
    </source>
</evidence>
<sequence>ELWSHVSLVTPRHAVRKLWNEAATRQKCSDESERLYVCTAEDTIAGRELTWPERYAVAGRGKNERRRKNKDLPWKIELAMGMRILVTDNVETDLDVTNGARGTIVGIVLHPEEPPVGNAAVVNLRYIPSYLLVRLDRTRA</sequence>
<organism evidence="1 2">
    <name type="scientific">Amanita muscaria (strain Koide BX008)</name>
    <dbReference type="NCBI Taxonomy" id="946122"/>
    <lineage>
        <taxon>Eukaryota</taxon>
        <taxon>Fungi</taxon>
        <taxon>Dikarya</taxon>
        <taxon>Basidiomycota</taxon>
        <taxon>Agaricomycotina</taxon>
        <taxon>Agaricomycetes</taxon>
        <taxon>Agaricomycetidae</taxon>
        <taxon>Agaricales</taxon>
        <taxon>Pluteineae</taxon>
        <taxon>Amanitaceae</taxon>
        <taxon>Amanita</taxon>
    </lineage>
</organism>
<dbReference type="OrthoDB" id="2986975at2759"/>
<proteinExistence type="predicted"/>